<dbReference type="GO" id="GO:0047471">
    <property type="term" value="F:maltose alpha-D-glucosyltransferase activity"/>
    <property type="evidence" value="ECO:0007669"/>
    <property type="project" value="UniProtKB-EC"/>
</dbReference>
<dbReference type="PANTHER" id="PTHR10357">
    <property type="entry name" value="ALPHA-AMYLASE FAMILY MEMBER"/>
    <property type="match status" value="1"/>
</dbReference>
<comment type="pathway">
    <text evidence="2">Glycan biosynthesis; glycogen biosynthesis.</text>
</comment>
<keyword evidence="8" id="KW-0119">Carbohydrate metabolism</keyword>
<dbReference type="Pfam" id="PF00128">
    <property type="entry name" value="Alpha-amylase"/>
    <property type="match status" value="2"/>
</dbReference>
<dbReference type="CDD" id="cd11334">
    <property type="entry name" value="AmyAc_TreS"/>
    <property type="match status" value="1"/>
</dbReference>
<dbReference type="InterPro" id="IPR017853">
    <property type="entry name" value="GH"/>
</dbReference>
<evidence type="ECO:0000256" key="1">
    <source>
        <dbReference type="ARBA" id="ARBA00001595"/>
    </source>
</evidence>
<evidence type="ECO:0000256" key="11">
    <source>
        <dbReference type="ARBA" id="ARBA00022741"/>
    </source>
</evidence>
<comment type="similarity">
    <text evidence="3">Belongs to the glycosyl hydrolase 13 family. TreS subfamily.</text>
</comment>
<evidence type="ECO:0000313" key="19">
    <source>
        <dbReference type="EMBL" id="RRR75105.1"/>
    </source>
</evidence>
<dbReference type="SUPFAM" id="SSF51445">
    <property type="entry name" value="(Trans)glycosidases"/>
    <property type="match status" value="1"/>
</dbReference>
<dbReference type="EMBL" id="RSAS01000213">
    <property type="protein sequence ID" value="RRR75105.1"/>
    <property type="molecule type" value="Genomic_DNA"/>
</dbReference>
<dbReference type="Gene3D" id="3.90.400.10">
    <property type="entry name" value="Oligo-1,6-glucosidase, Domain 2"/>
    <property type="match status" value="1"/>
</dbReference>
<evidence type="ECO:0000256" key="13">
    <source>
        <dbReference type="ARBA" id="ARBA00022840"/>
    </source>
</evidence>
<dbReference type="Proteomes" id="UP000280307">
    <property type="component" value="Unassembled WGS sequence"/>
</dbReference>
<dbReference type="PANTHER" id="PTHR10357:SF219">
    <property type="entry name" value="MALTOSE ALPHA-D-GLUCOSYLTRANSFERASE"/>
    <property type="match status" value="1"/>
</dbReference>
<evidence type="ECO:0000256" key="7">
    <source>
        <dbReference type="ARBA" id="ARBA00013882"/>
    </source>
</evidence>
<comment type="catalytic activity">
    <reaction evidence="17">
        <text>D-maltose + ATP = alpha-maltose 1-phosphate + ADP + H(+)</text>
        <dbReference type="Rhea" id="RHEA:31915"/>
        <dbReference type="ChEBI" id="CHEBI:15378"/>
        <dbReference type="ChEBI" id="CHEBI:17306"/>
        <dbReference type="ChEBI" id="CHEBI:30616"/>
        <dbReference type="ChEBI" id="CHEBI:63576"/>
        <dbReference type="ChEBI" id="CHEBI:456216"/>
        <dbReference type="EC" id="2.7.1.175"/>
    </reaction>
</comment>
<evidence type="ECO:0000256" key="10">
    <source>
        <dbReference type="ARBA" id="ARBA00022723"/>
    </source>
</evidence>
<organism evidence="19 20">
    <name type="scientific">Candidatus Viridilinea halotolerans</name>
    <dbReference type="NCBI Taxonomy" id="2491704"/>
    <lineage>
        <taxon>Bacteria</taxon>
        <taxon>Bacillati</taxon>
        <taxon>Chloroflexota</taxon>
        <taxon>Chloroflexia</taxon>
        <taxon>Chloroflexales</taxon>
        <taxon>Chloroflexineae</taxon>
        <taxon>Oscillochloridaceae</taxon>
        <taxon>Candidatus Viridilinea</taxon>
    </lineage>
</organism>
<accession>A0A426U594</accession>
<sequence length="1126" mass="129185">MTVNKQSRSKHPQIFTDDLLWYKDAIIYEIHVRSFADSDGDGIGDFKGLTSRLDYLQDLGITAIWILPFYPSPLKDDGYDIADYTEVNPSYGDIADVRTFIREAHRRGLRVITELVCNHTSDQHPWFQRARRSRPGTSFRDFYVWSDNPNKYKDARIIFKDFETSNWTWDAVAGAYFWHRFYSHQPDLNFENPAVHRAIVKVMEFWLEMGVDGLRLDAIPYLYEEEGTNCENLPRTHTYLKQLRAHLDQKFPGRMLLAEANQWPEDLIAYFGDGDECHMAFHFSVMPRLYMAVHQENRFPIVDIMHQTPTIPDNCQWAIFLRNHDELTLEMVTDEERDYMYRTYASDPQARINLGIRRRLAPLLGNHRRKIELMNGLLFSLPGTPVLYYGDEIGMGDNIYLGDRNGVRTPMQWTGDRNAGFSRANPQRLFLPVITDPEYHYEMVNVENQAANQHSLLWWTRRLIALRKRYKAFGRGILEFLHPDNRKVLVFVRRYEEELILVIANLSRFVQAVEVDLAAFRGMMPVEMFGQVEFPAISEQPYMFTIGPHSFYWFNLVPQRVEGMRTDTLPVDSAEPELITIEAGGWDAVFYDGRQAQLEHVLPSYIRPRRWFGAKARKIKAATISDTIIVPYSYGLAYLVLTTVQYTEENSETYLLPMAYAEGERAQEILQNSRHAVVASMRYQQSQETPGIVFDPLVERDFCSALLELILGRRRLRGERGGELAGIGTRTLRALAGNGKTNLDPSVMRGEQSNTSINFGSRLIMKLYRKLDNGVNPDLEVSRYLTDEADFQHTPPLAGALEYTRPGHEPMTLGMLQSFVPNEGDAFGFSLDVLRSYFEDVLAEPDLAAPTSAATLAALLDAPDAPPEPYAGFVAAHMEAARLLAQRTAELHLALGRGRSPAFAPEPFSLLYQRGLFQAMRSQASATFQGLRKLLPKLPDTVRDDAHRLLSYETELTARFRRITTGKIEAVRTRIHGDYHLGQVLYTGKDYVIIDFEGEPARPISERRIKRSPLRDVAGMLRSYQYAAYSSLFTRLASTTVLPEEEASLRQWADFWAFWVSAAFLNSYREATTGAAFMPSNRADLETLLEIFILEKVIYEIAYEMNNRPTWLSIPLSGVLRQLETE</sequence>
<name>A0A426U594_9CHLR</name>
<dbReference type="Gene3D" id="3.20.20.80">
    <property type="entry name" value="Glycosidases"/>
    <property type="match status" value="1"/>
</dbReference>
<protein>
    <recommendedName>
        <fullName evidence="7">Maltokinase</fullName>
        <ecNumber evidence="5">2.7.1.175</ecNumber>
        <ecNumber evidence="6">5.4.99.16</ecNumber>
    </recommendedName>
    <alternativeName>
        <fullName evidence="16">Maltose alpha-D-glucosyltransferase</fullName>
    </alternativeName>
    <alternativeName>
        <fullName evidence="15">Maltose-1-phosphate synthase</fullName>
    </alternativeName>
</protein>
<comment type="similarity">
    <text evidence="4">Belongs to the aminoglycoside phosphotransferase family.</text>
</comment>
<comment type="catalytic activity">
    <reaction evidence="1">
        <text>D-maltose = alpha,alpha-trehalose</text>
        <dbReference type="Rhea" id="RHEA:15145"/>
        <dbReference type="ChEBI" id="CHEBI:16551"/>
        <dbReference type="ChEBI" id="CHEBI:17306"/>
        <dbReference type="EC" id="5.4.99.16"/>
    </reaction>
</comment>
<dbReference type="SUPFAM" id="SSF51011">
    <property type="entry name" value="Glycosyl hydrolase domain"/>
    <property type="match status" value="1"/>
</dbReference>
<dbReference type="EC" id="2.7.1.175" evidence="5"/>
<evidence type="ECO:0000256" key="3">
    <source>
        <dbReference type="ARBA" id="ARBA00005496"/>
    </source>
</evidence>
<evidence type="ECO:0000256" key="12">
    <source>
        <dbReference type="ARBA" id="ARBA00022837"/>
    </source>
</evidence>
<evidence type="ECO:0000313" key="20">
    <source>
        <dbReference type="Proteomes" id="UP000280307"/>
    </source>
</evidence>
<dbReference type="GO" id="GO:0046872">
    <property type="term" value="F:metal ion binding"/>
    <property type="evidence" value="ECO:0007669"/>
    <property type="project" value="UniProtKB-KW"/>
</dbReference>
<keyword evidence="14 19" id="KW-0413">Isomerase</keyword>
<dbReference type="InterPro" id="IPR011009">
    <property type="entry name" value="Kinase-like_dom_sf"/>
</dbReference>
<dbReference type="InterPro" id="IPR012811">
    <property type="entry name" value="TreS_maltokin_C_dom"/>
</dbReference>
<dbReference type="GO" id="GO:0016740">
    <property type="term" value="F:transferase activity"/>
    <property type="evidence" value="ECO:0007669"/>
    <property type="project" value="UniProtKB-KW"/>
</dbReference>
<dbReference type="NCBIfam" id="TIGR02456">
    <property type="entry name" value="treS_nterm"/>
    <property type="match status" value="1"/>
</dbReference>
<keyword evidence="8" id="KW-0321">Glycogen metabolism</keyword>
<evidence type="ECO:0000256" key="15">
    <source>
        <dbReference type="ARBA" id="ARBA00031251"/>
    </source>
</evidence>
<dbReference type="InterPro" id="IPR045857">
    <property type="entry name" value="O16G_dom_2"/>
</dbReference>
<dbReference type="InterPro" id="IPR013780">
    <property type="entry name" value="Glyco_hydro_b"/>
</dbReference>
<dbReference type="Pfam" id="PF18085">
    <property type="entry name" value="Mak_N_cap"/>
    <property type="match status" value="1"/>
</dbReference>
<dbReference type="InterPro" id="IPR006047">
    <property type="entry name" value="GH13_cat_dom"/>
</dbReference>
<dbReference type="Pfam" id="PF16657">
    <property type="entry name" value="Malt_amylase_C"/>
    <property type="match status" value="1"/>
</dbReference>
<dbReference type="GO" id="GO:0005977">
    <property type="term" value="P:glycogen metabolic process"/>
    <property type="evidence" value="ECO:0007669"/>
    <property type="project" value="UniProtKB-KW"/>
</dbReference>
<dbReference type="SUPFAM" id="SSF56112">
    <property type="entry name" value="Protein kinase-like (PK-like)"/>
    <property type="match status" value="1"/>
</dbReference>
<comment type="caution">
    <text evidence="19">The sequence shown here is derived from an EMBL/GenBank/DDBJ whole genome shotgun (WGS) entry which is preliminary data.</text>
</comment>
<dbReference type="Gene3D" id="2.60.40.1180">
    <property type="entry name" value="Golgi alpha-mannosidase II"/>
    <property type="match status" value="1"/>
</dbReference>
<dbReference type="Gene3D" id="3.90.1200.10">
    <property type="match status" value="1"/>
</dbReference>
<dbReference type="AlphaFoldDB" id="A0A426U594"/>
<dbReference type="FunFam" id="3.20.20.80:FF:000055">
    <property type="entry name" value="Trehalose synthase"/>
    <property type="match status" value="1"/>
</dbReference>
<keyword evidence="12" id="KW-0106">Calcium</keyword>
<evidence type="ECO:0000256" key="9">
    <source>
        <dbReference type="ARBA" id="ARBA00022679"/>
    </source>
</evidence>
<dbReference type="InterPro" id="IPR012810">
    <property type="entry name" value="TreS/a-amylase_N"/>
</dbReference>
<evidence type="ECO:0000259" key="18">
    <source>
        <dbReference type="SMART" id="SM00642"/>
    </source>
</evidence>
<evidence type="ECO:0000256" key="6">
    <source>
        <dbReference type="ARBA" id="ARBA00012619"/>
    </source>
</evidence>
<dbReference type="InterPro" id="IPR040999">
    <property type="entry name" value="Mak_N_cap"/>
</dbReference>
<reference evidence="19 20" key="1">
    <citation type="submission" date="2018-12" db="EMBL/GenBank/DDBJ databases">
        <title>Genome Sequence of Candidatus Viridilinea halotolerans isolated from saline sulfide-rich spring.</title>
        <authorList>
            <person name="Grouzdev D.S."/>
            <person name="Burganskaya E.I."/>
            <person name="Krutkina M.S."/>
            <person name="Sukhacheva M.V."/>
            <person name="Gorlenko V.M."/>
        </authorList>
    </citation>
    <scope>NUCLEOTIDE SEQUENCE [LARGE SCALE GENOMIC DNA]</scope>
    <source>
        <strain evidence="19">Chok-6</strain>
    </source>
</reference>
<evidence type="ECO:0000256" key="5">
    <source>
        <dbReference type="ARBA" id="ARBA00011962"/>
    </source>
</evidence>
<proteinExistence type="inferred from homology"/>
<dbReference type="GO" id="GO:0005524">
    <property type="term" value="F:ATP binding"/>
    <property type="evidence" value="ECO:0007669"/>
    <property type="project" value="UniProtKB-KW"/>
</dbReference>
<evidence type="ECO:0000256" key="17">
    <source>
        <dbReference type="ARBA" id="ARBA00049067"/>
    </source>
</evidence>
<dbReference type="SMART" id="SM00642">
    <property type="entry name" value="Aamy"/>
    <property type="match status" value="1"/>
</dbReference>
<dbReference type="NCBIfam" id="TIGR02457">
    <property type="entry name" value="TreS_Cterm"/>
    <property type="match status" value="1"/>
</dbReference>
<keyword evidence="13" id="KW-0067">ATP-binding</keyword>
<feature type="domain" description="Glycosyl hydrolase family 13 catalytic" evidence="18">
    <location>
        <begin position="29"/>
        <end position="428"/>
    </location>
</feature>
<keyword evidence="9 19" id="KW-0808">Transferase</keyword>
<evidence type="ECO:0000256" key="4">
    <source>
        <dbReference type="ARBA" id="ARBA00006219"/>
    </source>
</evidence>
<dbReference type="InterPro" id="IPR032091">
    <property type="entry name" value="Malt_amylase-like_C"/>
</dbReference>
<evidence type="ECO:0000256" key="8">
    <source>
        <dbReference type="ARBA" id="ARBA00022600"/>
    </source>
</evidence>
<evidence type="ECO:0000256" key="2">
    <source>
        <dbReference type="ARBA" id="ARBA00004964"/>
    </source>
</evidence>
<keyword evidence="10" id="KW-0479">Metal-binding</keyword>
<gene>
    <name evidence="19" type="primary">treS</name>
    <name evidence="19" type="ORF">EI684_05475</name>
</gene>
<evidence type="ECO:0000256" key="16">
    <source>
        <dbReference type="ARBA" id="ARBA00031378"/>
    </source>
</evidence>
<dbReference type="EC" id="5.4.99.16" evidence="6"/>
<evidence type="ECO:0000256" key="14">
    <source>
        <dbReference type="ARBA" id="ARBA00023235"/>
    </source>
</evidence>
<keyword evidence="11" id="KW-0547">Nucleotide-binding</keyword>